<name>A0A975PGX5_9BACT</name>
<dbReference type="KEGG" id="lamb:KBB96_09845"/>
<dbReference type="Proteomes" id="UP000676169">
    <property type="component" value="Chromosome"/>
</dbReference>
<keyword evidence="2" id="KW-1185">Reference proteome</keyword>
<reference evidence="1" key="1">
    <citation type="submission" date="2021-04" db="EMBL/GenBank/DDBJ databases">
        <title>Luteolibacter sp. 32A isolated from the skin of an Anderson's salamander (Ambystoma andersonii).</title>
        <authorList>
            <person name="Spergser J."/>
            <person name="Busse H.-J."/>
        </authorList>
    </citation>
    <scope>NUCLEOTIDE SEQUENCE</scope>
    <source>
        <strain evidence="1">32A</strain>
    </source>
</reference>
<accession>A0A975PGX5</accession>
<dbReference type="AlphaFoldDB" id="A0A975PGX5"/>
<organism evidence="1 2">
    <name type="scientific">Luteolibacter ambystomatis</name>
    <dbReference type="NCBI Taxonomy" id="2824561"/>
    <lineage>
        <taxon>Bacteria</taxon>
        <taxon>Pseudomonadati</taxon>
        <taxon>Verrucomicrobiota</taxon>
        <taxon>Verrucomicrobiia</taxon>
        <taxon>Verrucomicrobiales</taxon>
        <taxon>Verrucomicrobiaceae</taxon>
        <taxon>Luteolibacter</taxon>
    </lineage>
</organism>
<dbReference type="EMBL" id="CP073100">
    <property type="protein sequence ID" value="QUE53183.1"/>
    <property type="molecule type" value="Genomic_DNA"/>
</dbReference>
<proteinExistence type="predicted"/>
<sequence length="59" mass="6772">MARVHASAWATPKARNEIARRMFLHRFPEAGVRGMSIKQTYAELGRQFGVTWKARTIGR</sequence>
<gene>
    <name evidence="1" type="ORF">KBB96_09845</name>
</gene>
<evidence type="ECO:0000313" key="1">
    <source>
        <dbReference type="EMBL" id="QUE53183.1"/>
    </source>
</evidence>
<dbReference type="RefSeq" id="WP_211634527.1">
    <property type="nucleotide sequence ID" value="NZ_CP073100.1"/>
</dbReference>
<protein>
    <submittedName>
        <fullName evidence="1">Uncharacterized protein</fullName>
    </submittedName>
</protein>
<evidence type="ECO:0000313" key="2">
    <source>
        <dbReference type="Proteomes" id="UP000676169"/>
    </source>
</evidence>